<organism evidence="8 9">
    <name type="scientific">Actinoplanes derwentensis</name>
    <dbReference type="NCBI Taxonomy" id="113562"/>
    <lineage>
        <taxon>Bacteria</taxon>
        <taxon>Bacillati</taxon>
        <taxon>Actinomycetota</taxon>
        <taxon>Actinomycetes</taxon>
        <taxon>Micromonosporales</taxon>
        <taxon>Micromonosporaceae</taxon>
        <taxon>Actinoplanes</taxon>
    </lineage>
</organism>
<dbReference type="OrthoDB" id="9808843at2"/>
<evidence type="ECO:0000313" key="9">
    <source>
        <dbReference type="Proteomes" id="UP000198688"/>
    </source>
</evidence>
<dbReference type="Pfam" id="PF00072">
    <property type="entry name" value="Response_reg"/>
    <property type="match status" value="1"/>
</dbReference>
<dbReference type="Proteomes" id="UP000198688">
    <property type="component" value="Chromosome I"/>
</dbReference>
<dbReference type="SUPFAM" id="SSF46894">
    <property type="entry name" value="C-terminal effector domain of the bipartite response regulators"/>
    <property type="match status" value="1"/>
</dbReference>
<dbReference type="InterPro" id="IPR039420">
    <property type="entry name" value="WalR-like"/>
</dbReference>
<dbReference type="CDD" id="cd17535">
    <property type="entry name" value="REC_NarL-like"/>
    <property type="match status" value="1"/>
</dbReference>
<dbReference type="PANTHER" id="PTHR43214">
    <property type="entry name" value="TWO-COMPONENT RESPONSE REGULATOR"/>
    <property type="match status" value="1"/>
</dbReference>
<dbReference type="EMBL" id="LT629758">
    <property type="protein sequence ID" value="SDT81013.1"/>
    <property type="molecule type" value="Genomic_DNA"/>
</dbReference>
<evidence type="ECO:0000259" key="6">
    <source>
        <dbReference type="PROSITE" id="PS50043"/>
    </source>
</evidence>
<dbReference type="PANTHER" id="PTHR43214:SF24">
    <property type="entry name" value="TRANSCRIPTIONAL REGULATORY PROTEIN NARL-RELATED"/>
    <property type="match status" value="1"/>
</dbReference>
<dbReference type="GO" id="GO:0003677">
    <property type="term" value="F:DNA binding"/>
    <property type="evidence" value="ECO:0007669"/>
    <property type="project" value="UniProtKB-KW"/>
</dbReference>
<feature type="modified residue" description="4-aspartylphosphate" evidence="5">
    <location>
        <position position="57"/>
    </location>
</feature>
<keyword evidence="3 8" id="KW-0238">DNA-binding</keyword>
<dbReference type="SUPFAM" id="SSF52172">
    <property type="entry name" value="CheY-like"/>
    <property type="match status" value="1"/>
</dbReference>
<keyword evidence="2" id="KW-0805">Transcription regulation</keyword>
<dbReference type="InterPro" id="IPR001789">
    <property type="entry name" value="Sig_transdc_resp-reg_receiver"/>
</dbReference>
<evidence type="ECO:0000259" key="7">
    <source>
        <dbReference type="PROSITE" id="PS50110"/>
    </source>
</evidence>
<dbReference type="PROSITE" id="PS50043">
    <property type="entry name" value="HTH_LUXR_2"/>
    <property type="match status" value="1"/>
</dbReference>
<evidence type="ECO:0000313" key="8">
    <source>
        <dbReference type="EMBL" id="SDT81013.1"/>
    </source>
</evidence>
<evidence type="ECO:0000256" key="2">
    <source>
        <dbReference type="ARBA" id="ARBA00023015"/>
    </source>
</evidence>
<accession>A0A1H2DE50</accession>
<feature type="domain" description="Response regulatory" evidence="7">
    <location>
        <begin position="6"/>
        <end position="123"/>
    </location>
</feature>
<sequence length="219" mass="23452">MTEQIDVLIADDQDLVRTGFAMVVGAAPDMRVVATASDGAEAVRLTAEFRPDVVLMDIRMPRLDGIAAARAILDGTDHPPKILALTTYDNDEYASRILAAGASGYLLKDTTAEGLTAAIRTVHHGGSVLAPSTTHRLVTARRPDPPRPSALLDNFTSRERDVFDLIVAGASNAEIADRLHLAEVTVKTHVGRVLAKIGVRDRVNVVIWAYQNGAGQRPG</sequence>
<dbReference type="PROSITE" id="PS50110">
    <property type="entry name" value="RESPONSE_REGULATORY"/>
    <property type="match status" value="1"/>
</dbReference>
<dbReference type="RefSeq" id="WP_092556086.1">
    <property type="nucleotide sequence ID" value="NZ_BOMJ01000018.1"/>
</dbReference>
<evidence type="ECO:0000256" key="3">
    <source>
        <dbReference type="ARBA" id="ARBA00023125"/>
    </source>
</evidence>
<dbReference type="AlphaFoldDB" id="A0A1H2DE50"/>
<keyword evidence="1 5" id="KW-0597">Phosphoprotein</keyword>
<dbReference type="GO" id="GO:0000160">
    <property type="term" value="P:phosphorelay signal transduction system"/>
    <property type="evidence" value="ECO:0007669"/>
    <property type="project" value="InterPro"/>
</dbReference>
<dbReference type="SMART" id="SM00448">
    <property type="entry name" value="REC"/>
    <property type="match status" value="1"/>
</dbReference>
<gene>
    <name evidence="8" type="ORF">SAMN04489716_9457</name>
</gene>
<dbReference type="PRINTS" id="PR00038">
    <property type="entry name" value="HTHLUXR"/>
</dbReference>
<dbReference type="InterPro" id="IPR011006">
    <property type="entry name" value="CheY-like_superfamily"/>
</dbReference>
<dbReference type="CDD" id="cd06170">
    <property type="entry name" value="LuxR_C_like"/>
    <property type="match status" value="1"/>
</dbReference>
<dbReference type="PROSITE" id="PS00622">
    <property type="entry name" value="HTH_LUXR_1"/>
    <property type="match status" value="1"/>
</dbReference>
<dbReference type="InterPro" id="IPR058245">
    <property type="entry name" value="NreC/VraR/RcsB-like_REC"/>
</dbReference>
<evidence type="ECO:0000256" key="1">
    <source>
        <dbReference type="ARBA" id="ARBA00022553"/>
    </source>
</evidence>
<reference evidence="8 9" key="1">
    <citation type="submission" date="2016-10" db="EMBL/GenBank/DDBJ databases">
        <authorList>
            <person name="de Groot N.N."/>
        </authorList>
    </citation>
    <scope>NUCLEOTIDE SEQUENCE [LARGE SCALE GENOMIC DNA]</scope>
    <source>
        <strain evidence="8 9">DSM 43941</strain>
    </source>
</reference>
<dbReference type="STRING" id="113562.SAMN04489716_9457"/>
<name>A0A1H2DE50_9ACTN</name>
<evidence type="ECO:0000256" key="4">
    <source>
        <dbReference type="ARBA" id="ARBA00023163"/>
    </source>
</evidence>
<dbReference type="Pfam" id="PF00196">
    <property type="entry name" value="GerE"/>
    <property type="match status" value="1"/>
</dbReference>
<evidence type="ECO:0000256" key="5">
    <source>
        <dbReference type="PROSITE-ProRule" id="PRU00169"/>
    </source>
</evidence>
<proteinExistence type="predicted"/>
<dbReference type="Gene3D" id="3.40.50.2300">
    <property type="match status" value="1"/>
</dbReference>
<dbReference type="SMART" id="SM00421">
    <property type="entry name" value="HTH_LUXR"/>
    <property type="match status" value="1"/>
</dbReference>
<keyword evidence="4" id="KW-0804">Transcription</keyword>
<dbReference type="InterPro" id="IPR016032">
    <property type="entry name" value="Sig_transdc_resp-reg_C-effctor"/>
</dbReference>
<feature type="domain" description="HTH luxR-type" evidence="6">
    <location>
        <begin position="148"/>
        <end position="213"/>
    </location>
</feature>
<protein>
    <submittedName>
        <fullName evidence="8">DNA-binding response regulator, NarL/FixJ family, contains REC and HTH domains</fullName>
    </submittedName>
</protein>
<dbReference type="InterPro" id="IPR000792">
    <property type="entry name" value="Tscrpt_reg_LuxR_C"/>
</dbReference>
<dbReference type="GO" id="GO:0006355">
    <property type="term" value="P:regulation of DNA-templated transcription"/>
    <property type="evidence" value="ECO:0007669"/>
    <property type="project" value="InterPro"/>
</dbReference>
<keyword evidence="9" id="KW-1185">Reference proteome</keyword>